<keyword evidence="11 12" id="KW-0472">Membrane</keyword>
<sequence>MDIFGLGVLLIGMSAATFGSGWASIHNYNKARYLRDTPTSKIRSAAQGYVELYGQLSEGLGELQAPLSAKPCVWWSYRIDREEKNDKGERKWRRVAARRSTSLLCLNDGTGECWIDPHGAEVITQTKVVWYGATAHPQRQPQRKKFLGLALRGNKSYRYIEHRLHLHDTLYAIGDFYSREITEKASPSPNLEVDRYRQLSEYAWQKAAQSEMQYFLGKPAAGRPYILSDFVEDKVAKRFTCKAILFAFVCLSSAIIGAYLINTHLY</sequence>
<dbReference type="Pfam" id="PF12483">
    <property type="entry name" value="GIDE"/>
    <property type="match status" value="1"/>
</dbReference>
<comment type="catalytic activity">
    <reaction evidence="1">
        <text>S-ubiquitinyl-[E2 ubiquitin-conjugating enzyme]-L-cysteine + [acceptor protein]-L-lysine = [E2 ubiquitin-conjugating enzyme]-L-cysteine + N(6)-ubiquitinyl-[acceptor protein]-L-lysine.</text>
        <dbReference type="EC" id="2.3.2.27"/>
    </reaction>
</comment>
<accession>A0ABU5GPL2</accession>
<organism evidence="14 15">
    <name type="scientific">Denitrificimonas halotolerans</name>
    <dbReference type="NCBI Taxonomy" id="3098930"/>
    <lineage>
        <taxon>Bacteria</taxon>
        <taxon>Pseudomonadati</taxon>
        <taxon>Pseudomonadota</taxon>
        <taxon>Gammaproteobacteria</taxon>
        <taxon>Pseudomonadales</taxon>
        <taxon>Pseudomonadaceae</taxon>
        <taxon>Denitrificimonas</taxon>
    </lineage>
</organism>
<reference evidence="14 15" key="1">
    <citation type="submission" date="2023-12" db="EMBL/GenBank/DDBJ databases">
        <title>Denitrificimonas halotolerans sp. nov.,a novel species isolated from landfill leachate.</title>
        <authorList>
            <person name="Wang S."/>
        </authorList>
    </citation>
    <scope>NUCLEOTIDE SEQUENCE [LARGE SCALE GENOMIC DNA]</scope>
    <source>
        <strain evidence="14 15">JX-1</strain>
    </source>
</reference>
<evidence type="ECO:0000259" key="13">
    <source>
        <dbReference type="Pfam" id="PF12483"/>
    </source>
</evidence>
<keyword evidence="10 12" id="KW-1133">Transmembrane helix</keyword>
<protein>
    <recommendedName>
        <fullName evidence="3">RING-type E3 ubiquitin transferase</fullName>
        <ecNumber evidence="3">2.3.2.27</ecNumber>
    </recommendedName>
</protein>
<dbReference type="EMBL" id="JAXIVU010000004">
    <property type="protein sequence ID" value="MDY7218916.1"/>
    <property type="molecule type" value="Genomic_DNA"/>
</dbReference>
<evidence type="ECO:0000256" key="10">
    <source>
        <dbReference type="ARBA" id="ARBA00022989"/>
    </source>
</evidence>
<dbReference type="RefSeq" id="WP_321553005.1">
    <property type="nucleotide sequence ID" value="NZ_JAXIVU010000004.1"/>
</dbReference>
<evidence type="ECO:0000256" key="9">
    <source>
        <dbReference type="ARBA" id="ARBA00022833"/>
    </source>
</evidence>
<name>A0ABU5GPL2_9GAMM</name>
<evidence type="ECO:0000256" key="4">
    <source>
        <dbReference type="ARBA" id="ARBA00022679"/>
    </source>
</evidence>
<keyword evidence="9" id="KW-0862">Zinc</keyword>
<evidence type="ECO:0000256" key="2">
    <source>
        <dbReference type="ARBA" id="ARBA00004141"/>
    </source>
</evidence>
<evidence type="ECO:0000256" key="12">
    <source>
        <dbReference type="SAM" id="Phobius"/>
    </source>
</evidence>
<keyword evidence="5 12" id="KW-0812">Transmembrane</keyword>
<comment type="subcellular location">
    <subcellularLocation>
        <location evidence="2">Membrane</location>
        <topology evidence="2">Multi-pass membrane protein</topology>
    </subcellularLocation>
</comment>
<dbReference type="EC" id="2.3.2.27" evidence="3"/>
<evidence type="ECO:0000313" key="15">
    <source>
        <dbReference type="Proteomes" id="UP001294570"/>
    </source>
</evidence>
<keyword evidence="6" id="KW-0479">Metal-binding</keyword>
<comment type="caution">
    <text evidence="14">The sequence shown here is derived from an EMBL/GenBank/DDBJ whole genome shotgun (WGS) entry which is preliminary data.</text>
</comment>
<evidence type="ECO:0000313" key="14">
    <source>
        <dbReference type="EMBL" id="MDY7218916.1"/>
    </source>
</evidence>
<keyword evidence="8" id="KW-0833">Ubl conjugation pathway</keyword>
<gene>
    <name evidence="14" type="ORF">TOI97_04935</name>
</gene>
<dbReference type="InterPro" id="IPR022170">
    <property type="entry name" value="MUL1-like"/>
</dbReference>
<feature type="transmembrane region" description="Helical" evidence="12">
    <location>
        <begin position="243"/>
        <end position="261"/>
    </location>
</feature>
<evidence type="ECO:0000256" key="6">
    <source>
        <dbReference type="ARBA" id="ARBA00022723"/>
    </source>
</evidence>
<keyword evidence="4" id="KW-0808">Transferase</keyword>
<evidence type="ECO:0000256" key="11">
    <source>
        <dbReference type="ARBA" id="ARBA00023136"/>
    </source>
</evidence>
<evidence type="ECO:0000256" key="8">
    <source>
        <dbReference type="ARBA" id="ARBA00022786"/>
    </source>
</evidence>
<evidence type="ECO:0000256" key="3">
    <source>
        <dbReference type="ARBA" id="ARBA00012483"/>
    </source>
</evidence>
<evidence type="ECO:0000256" key="1">
    <source>
        <dbReference type="ARBA" id="ARBA00000900"/>
    </source>
</evidence>
<evidence type="ECO:0000256" key="5">
    <source>
        <dbReference type="ARBA" id="ARBA00022692"/>
    </source>
</evidence>
<feature type="transmembrane region" description="Helical" evidence="12">
    <location>
        <begin position="6"/>
        <end position="25"/>
    </location>
</feature>
<dbReference type="Proteomes" id="UP001294570">
    <property type="component" value="Unassembled WGS sequence"/>
</dbReference>
<keyword evidence="15" id="KW-1185">Reference proteome</keyword>
<keyword evidence="7" id="KW-0863">Zinc-finger</keyword>
<proteinExistence type="predicted"/>
<feature type="domain" description="E3 Ubiquitin ligase MUL1-like" evidence="13">
    <location>
        <begin position="81"/>
        <end position="180"/>
    </location>
</feature>
<evidence type="ECO:0000256" key="7">
    <source>
        <dbReference type="ARBA" id="ARBA00022771"/>
    </source>
</evidence>